<sequence length="157" mass="17082">MGHHLELVQHVNAPAEAVWRVLTDIPGSARTLSSISRVEILTPGDYAEGYRWRETRKMMGKEATEEMWVADMDAPTSTTVKAKSNGAAYTTRFTLAPAGDGTRLSMFFGAEMESPGAFAKVMLALFGKLAMGITRKQMARDLEEIAAKAEGRDQAAA</sequence>
<dbReference type="RefSeq" id="WP_241914581.1">
    <property type="nucleotide sequence ID" value="NZ_CP093326.1"/>
</dbReference>
<name>A0ABY3W8D5_9MICC</name>
<dbReference type="InterPro" id="IPR019587">
    <property type="entry name" value="Polyketide_cyclase/dehydratase"/>
</dbReference>
<proteinExistence type="predicted"/>
<dbReference type="CDD" id="cd07812">
    <property type="entry name" value="SRPBCC"/>
    <property type="match status" value="1"/>
</dbReference>
<gene>
    <name evidence="1" type="ORF">MNQ99_04385</name>
</gene>
<dbReference type="Pfam" id="PF10604">
    <property type="entry name" value="Polyketide_cyc2"/>
    <property type="match status" value="1"/>
</dbReference>
<dbReference type="Gene3D" id="3.30.530.20">
    <property type="match status" value="1"/>
</dbReference>
<dbReference type="InterPro" id="IPR023393">
    <property type="entry name" value="START-like_dom_sf"/>
</dbReference>
<evidence type="ECO:0000313" key="2">
    <source>
        <dbReference type="Proteomes" id="UP000829069"/>
    </source>
</evidence>
<accession>A0ABY3W8D5</accession>
<protein>
    <submittedName>
        <fullName evidence="1">SRPBCC family protein</fullName>
    </submittedName>
</protein>
<dbReference type="SUPFAM" id="SSF55961">
    <property type="entry name" value="Bet v1-like"/>
    <property type="match status" value="1"/>
</dbReference>
<dbReference type="EMBL" id="CP093326">
    <property type="protein sequence ID" value="UNK46605.1"/>
    <property type="molecule type" value="Genomic_DNA"/>
</dbReference>
<keyword evidence="2" id="KW-1185">Reference proteome</keyword>
<dbReference type="Proteomes" id="UP000829069">
    <property type="component" value="Chromosome"/>
</dbReference>
<reference evidence="1 2" key="1">
    <citation type="submission" date="2022-03" db="EMBL/GenBank/DDBJ databases">
        <title>Isotopic signatures of nitrous oxide derived from detoxification processes.</title>
        <authorList>
            <person name="Behrendt U."/>
            <person name="Buchen C."/>
            <person name="Well R."/>
            <person name="Ulrich A."/>
            <person name="Rohe L."/>
            <person name="Kolb S."/>
            <person name="Schloter M."/>
            <person name="Horn M.A."/>
            <person name="Augustin J."/>
        </authorList>
    </citation>
    <scope>NUCLEOTIDE SEQUENCE [LARGE SCALE GENOMIC DNA]</scope>
    <source>
        <strain evidence="1 2">S4-C24</strain>
    </source>
</reference>
<organism evidence="1 2">
    <name type="scientific">Arthrobacter sulfonylureivorans</name>
    <dbReference type="NCBI Taxonomy" id="2486855"/>
    <lineage>
        <taxon>Bacteria</taxon>
        <taxon>Bacillati</taxon>
        <taxon>Actinomycetota</taxon>
        <taxon>Actinomycetes</taxon>
        <taxon>Micrococcales</taxon>
        <taxon>Micrococcaceae</taxon>
        <taxon>Arthrobacter</taxon>
    </lineage>
</organism>
<evidence type="ECO:0000313" key="1">
    <source>
        <dbReference type="EMBL" id="UNK46605.1"/>
    </source>
</evidence>